<keyword evidence="3" id="KW-1185">Reference proteome</keyword>
<dbReference type="EMBL" id="AZHD01000021">
    <property type="protein sequence ID" value="OAA55078.1"/>
    <property type="molecule type" value="Genomic_DNA"/>
</dbReference>
<name>A0A167N3A0_9HYPO</name>
<proteinExistence type="predicted"/>
<evidence type="ECO:0000256" key="1">
    <source>
        <dbReference type="SAM" id="MobiDB-lite"/>
    </source>
</evidence>
<feature type="region of interest" description="Disordered" evidence="1">
    <location>
        <begin position="65"/>
        <end position="110"/>
    </location>
</feature>
<feature type="compositionally biased region" description="Basic and acidic residues" evidence="1">
    <location>
        <begin position="70"/>
        <end position="93"/>
    </location>
</feature>
<evidence type="ECO:0000313" key="3">
    <source>
        <dbReference type="Proteomes" id="UP000076874"/>
    </source>
</evidence>
<comment type="caution">
    <text evidence="2">The sequence shown here is derived from an EMBL/GenBank/DDBJ whole genome shotgun (WGS) entry which is preliminary data.</text>
</comment>
<accession>A0A167N3A0</accession>
<sequence length="110" mass="13083">MAYWKAWAALHRAVGRHPNGLGCQAWRFWRGLDGPLARWYLAQRDGRPIGAARQIAAACEAEWQRRRRQQEKQEARKQEMQKLEKQQPMERKATTTTLDKPPVVNRHWYF</sequence>
<gene>
    <name evidence="2" type="ORF">SPI_08582</name>
</gene>
<organism evidence="2 3">
    <name type="scientific">Niveomyces insectorum RCEF 264</name>
    <dbReference type="NCBI Taxonomy" id="1081102"/>
    <lineage>
        <taxon>Eukaryota</taxon>
        <taxon>Fungi</taxon>
        <taxon>Dikarya</taxon>
        <taxon>Ascomycota</taxon>
        <taxon>Pezizomycotina</taxon>
        <taxon>Sordariomycetes</taxon>
        <taxon>Hypocreomycetidae</taxon>
        <taxon>Hypocreales</taxon>
        <taxon>Cordycipitaceae</taxon>
        <taxon>Niveomyces</taxon>
    </lineage>
</organism>
<evidence type="ECO:0000313" key="2">
    <source>
        <dbReference type="EMBL" id="OAA55078.1"/>
    </source>
</evidence>
<dbReference type="AlphaFoldDB" id="A0A167N3A0"/>
<reference evidence="2 3" key="1">
    <citation type="journal article" date="2016" name="Genome Biol. Evol.">
        <title>Divergent and convergent evolution of fungal pathogenicity.</title>
        <authorList>
            <person name="Shang Y."/>
            <person name="Xiao G."/>
            <person name="Zheng P."/>
            <person name="Cen K."/>
            <person name="Zhan S."/>
            <person name="Wang C."/>
        </authorList>
    </citation>
    <scope>NUCLEOTIDE SEQUENCE [LARGE SCALE GENOMIC DNA]</scope>
    <source>
        <strain evidence="2 3">RCEF 264</strain>
    </source>
</reference>
<protein>
    <submittedName>
        <fullName evidence="2">Uncharacterized protein</fullName>
    </submittedName>
</protein>
<dbReference type="Proteomes" id="UP000076874">
    <property type="component" value="Unassembled WGS sequence"/>
</dbReference>